<dbReference type="KEGG" id="msv:Mesil_2938"/>
<dbReference type="PANTHER" id="PTHR43630">
    <property type="entry name" value="POLY-BETA-1,6-N-ACETYL-D-GLUCOSAMINE SYNTHASE"/>
    <property type="match status" value="1"/>
</dbReference>
<dbReference type="SUPFAM" id="SSF53448">
    <property type="entry name" value="Nucleotide-diphospho-sugar transferases"/>
    <property type="match status" value="1"/>
</dbReference>
<gene>
    <name evidence="5" type="ordered locus">Mesil_2938</name>
</gene>
<evidence type="ECO:0000313" key="5">
    <source>
        <dbReference type="EMBL" id="ADH64778.1"/>
    </source>
</evidence>
<reference evidence="5 6" key="1">
    <citation type="journal article" date="2010" name="Stand. Genomic Sci.">
        <title>Complete genome sequence of Meiothermus silvanus type strain (VI-R2).</title>
        <authorList>
            <person name="Sikorski J."/>
            <person name="Tindall B.J."/>
            <person name="Lowry S."/>
            <person name="Lucas S."/>
            <person name="Nolan M."/>
            <person name="Copeland A."/>
            <person name="Glavina Del Rio T."/>
            <person name="Tice H."/>
            <person name="Cheng J.F."/>
            <person name="Han C."/>
            <person name="Pitluck S."/>
            <person name="Liolios K."/>
            <person name="Ivanova N."/>
            <person name="Mavromatis K."/>
            <person name="Mikhailova N."/>
            <person name="Pati A."/>
            <person name="Goodwin L."/>
            <person name="Chen A."/>
            <person name="Palaniappan K."/>
            <person name="Land M."/>
            <person name="Hauser L."/>
            <person name="Chang Y.J."/>
            <person name="Jeffries C.D."/>
            <person name="Rohde M."/>
            <person name="Goker M."/>
            <person name="Woyke T."/>
            <person name="Bristow J."/>
            <person name="Eisen J.A."/>
            <person name="Markowitz V."/>
            <person name="Hugenholtz P."/>
            <person name="Kyrpides N.C."/>
            <person name="Klenk H.P."/>
            <person name="Lapidus A."/>
        </authorList>
    </citation>
    <scope>NUCLEOTIDE SEQUENCE [LARGE SCALE GENOMIC DNA]</scope>
    <source>
        <strain evidence="6">ATCC 700542 / DSM 9946 / VI-R2</strain>
    </source>
</reference>
<evidence type="ECO:0000256" key="4">
    <source>
        <dbReference type="SAM" id="Phobius"/>
    </source>
</evidence>
<evidence type="ECO:0000313" key="6">
    <source>
        <dbReference type="Proteomes" id="UP000001916"/>
    </source>
</evidence>
<evidence type="ECO:0000256" key="2">
    <source>
        <dbReference type="ARBA" id="ARBA00022676"/>
    </source>
</evidence>
<evidence type="ECO:0000256" key="1">
    <source>
        <dbReference type="ARBA" id="ARBA00006739"/>
    </source>
</evidence>
<keyword evidence="3 5" id="KW-0808">Transferase</keyword>
<dbReference type="HOGENOM" id="CLU_836272_0_0_0"/>
<keyword evidence="4" id="KW-0472">Membrane</keyword>
<dbReference type="PANTHER" id="PTHR43630:SF1">
    <property type="entry name" value="POLY-BETA-1,6-N-ACETYL-D-GLUCOSAMINE SYNTHASE"/>
    <property type="match status" value="1"/>
</dbReference>
<dbReference type="OrthoDB" id="9801954at2"/>
<dbReference type="RefSeq" id="WP_013159310.1">
    <property type="nucleotide sequence ID" value="NC_014212.1"/>
</dbReference>
<keyword evidence="6" id="KW-1185">Reference proteome</keyword>
<accession>D7BDF8</accession>
<dbReference type="eggNOG" id="COG1215">
    <property type="taxonomic scope" value="Bacteria"/>
</dbReference>
<dbReference type="InterPro" id="IPR029044">
    <property type="entry name" value="Nucleotide-diphossugar_trans"/>
</dbReference>
<dbReference type="Proteomes" id="UP000001916">
    <property type="component" value="Chromosome"/>
</dbReference>
<evidence type="ECO:0000256" key="3">
    <source>
        <dbReference type="ARBA" id="ARBA00022679"/>
    </source>
</evidence>
<organism evidence="5 6">
    <name type="scientific">Allomeiothermus silvanus (strain ATCC 700542 / DSM 9946 / NBRC 106475 / NCIMB 13440 / VI-R2)</name>
    <name type="common">Thermus silvanus</name>
    <dbReference type="NCBI Taxonomy" id="526227"/>
    <lineage>
        <taxon>Bacteria</taxon>
        <taxon>Thermotogati</taxon>
        <taxon>Deinococcota</taxon>
        <taxon>Deinococci</taxon>
        <taxon>Thermales</taxon>
        <taxon>Thermaceae</taxon>
        <taxon>Allomeiothermus</taxon>
    </lineage>
</organism>
<dbReference type="GO" id="GO:0016757">
    <property type="term" value="F:glycosyltransferase activity"/>
    <property type="evidence" value="ECO:0007669"/>
    <property type="project" value="UniProtKB-KW"/>
</dbReference>
<proteinExistence type="inferred from homology"/>
<keyword evidence="2" id="KW-0328">Glycosyltransferase</keyword>
<dbReference type="AlphaFoldDB" id="D7BDF8"/>
<dbReference type="CDD" id="cd06423">
    <property type="entry name" value="CESA_like"/>
    <property type="match status" value="1"/>
</dbReference>
<protein>
    <submittedName>
        <fullName evidence="5">Glycosyl transferase family 2</fullName>
    </submittedName>
</protein>
<keyword evidence="4" id="KW-1133">Transmembrane helix</keyword>
<dbReference type="Pfam" id="PF13641">
    <property type="entry name" value="Glyco_tranf_2_3"/>
    <property type="match status" value="1"/>
</dbReference>
<keyword evidence="4" id="KW-0812">Transmembrane</keyword>
<dbReference type="Gene3D" id="3.90.550.10">
    <property type="entry name" value="Spore Coat Polysaccharide Biosynthesis Protein SpsA, Chain A"/>
    <property type="match status" value="1"/>
</dbReference>
<dbReference type="EMBL" id="CP002042">
    <property type="protein sequence ID" value="ADH64778.1"/>
    <property type="molecule type" value="Genomic_DNA"/>
</dbReference>
<dbReference type="STRING" id="526227.Mesil_2938"/>
<feature type="transmembrane region" description="Helical" evidence="4">
    <location>
        <begin position="248"/>
        <end position="281"/>
    </location>
</feature>
<dbReference type="CAZy" id="GT2">
    <property type="family name" value="Glycosyltransferase Family 2"/>
</dbReference>
<sequence>MQAVTIEPQTPTLPPFTALVAAWNEGENLEAHIRSFRALRWPGAQLVLCAGGKDGTYQRALALAGDDVIVLEQKPGMGKQRALREALKHARHDLIFLTDADCHYDRQSLEALLGPLAEGRYQAATGGSRPLTRQAGNALAEYQGARDARYFDQAGPDSAGLLGRNAALTREALRQAGDLSEDVATGTDYHLAKKLLEAGIKIAYVKESRVESEYPDTLASYLSRQRRWIKNLAVHDSQKNRPELLKSAGLAVGSLLGLVGLLFALNGLTVLLCAPFMLAMASRYRDLIYAAQMGEALSLKTYLAVPYFTLLDQIAVLGALWDLRDPERRTRW</sequence>
<name>D7BDF8_ALLS1</name>
<comment type="similarity">
    <text evidence="1">Belongs to the glycosyltransferase 2 family.</text>
</comment>